<protein>
    <recommendedName>
        <fullName evidence="2">Transposable element P transposase-like RNase H C-terminal domain-containing protein</fullName>
    </recommendedName>
</protein>
<proteinExistence type="predicted"/>
<dbReference type="InterPro" id="IPR048367">
    <property type="entry name" value="TNP-like_RNaseH_C"/>
</dbReference>
<sequence>LIHQHVKSNDQKYLLMYPLMSLDYLELFFVCSLRFRLGLNNNTTARQFVQVIKGSLFTKK</sequence>
<keyword evidence="1" id="KW-0472">Membrane</keyword>
<keyword evidence="1" id="KW-0812">Transmembrane</keyword>
<accession>A0A0K2VAQ2</accession>
<feature type="domain" description="Transposable element P transposase-like RNase H C-terminal" evidence="2">
    <location>
        <begin position="20"/>
        <end position="48"/>
    </location>
</feature>
<evidence type="ECO:0000259" key="2">
    <source>
        <dbReference type="Pfam" id="PF21789"/>
    </source>
</evidence>
<organism evidence="3">
    <name type="scientific">Lepeophtheirus salmonis</name>
    <name type="common">Salmon louse</name>
    <name type="synonym">Caligus salmonis</name>
    <dbReference type="NCBI Taxonomy" id="72036"/>
    <lineage>
        <taxon>Eukaryota</taxon>
        <taxon>Metazoa</taxon>
        <taxon>Ecdysozoa</taxon>
        <taxon>Arthropoda</taxon>
        <taxon>Crustacea</taxon>
        <taxon>Multicrustacea</taxon>
        <taxon>Hexanauplia</taxon>
        <taxon>Copepoda</taxon>
        <taxon>Siphonostomatoida</taxon>
        <taxon>Caligidae</taxon>
        <taxon>Lepeophtheirus</taxon>
    </lineage>
</organism>
<dbReference type="AlphaFoldDB" id="A0A0K2VAQ2"/>
<dbReference type="EMBL" id="HACA01029640">
    <property type="protein sequence ID" value="CDW47001.1"/>
    <property type="molecule type" value="Transcribed_RNA"/>
</dbReference>
<feature type="non-terminal residue" evidence="3">
    <location>
        <position position="1"/>
    </location>
</feature>
<evidence type="ECO:0000313" key="3">
    <source>
        <dbReference type="EMBL" id="CDW47001.1"/>
    </source>
</evidence>
<evidence type="ECO:0000256" key="1">
    <source>
        <dbReference type="SAM" id="Phobius"/>
    </source>
</evidence>
<dbReference type="Pfam" id="PF21789">
    <property type="entry name" value="TNP-like_RNaseH_C"/>
    <property type="match status" value="1"/>
</dbReference>
<reference evidence="3" key="1">
    <citation type="submission" date="2014-05" db="EMBL/GenBank/DDBJ databases">
        <authorList>
            <person name="Chronopoulou M."/>
        </authorList>
    </citation>
    <scope>NUCLEOTIDE SEQUENCE</scope>
    <source>
        <tissue evidence="3">Whole organism</tissue>
    </source>
</reference>
<feature type="transmembrane region" description="Helical" evidence="1">
    <location>
        <begin position="15"/>
        <end position="37"/>
    </location>
</feature>
<keyword evidence="1" id="KW-1133">Transmembrane helix</keyword>
<name>A0A0K2VAQ2_LEPSM</name>